<organism evidence="2">
    <name type="scientific">Solanum lycopersicum</name>
    <name type="common">Tomato</name>
    <name type="synonym">Lycopersicon esculentum</name>
    <dbReference type="NCBI Taxonomy" id="4081"/>
    <lineage>
        <taxon>Eukaryota</taxon>
        <taxon>Viridiplantae</taxon>
        <taxon>Streptophyta</taxon>
        <taxon>Embryophyta</taxon>
        <taxon>Tracheophyta</taxon>
        <taxon>Spermatophyta</taxon>
        <taxon>Magnoliopsida</taxon>
        <taxon>eudicotyledons</taxon>
        <taxon>Gunneridae</taxon>
        <taxon>Pentapetalae</taxon>
        <taxon>asterids</taxon>
        <taxon>lamiids</taxon>
        <taxon>Solanales</taxon>
        <taxon>Solanaceae</taxon>
        <taxon>Solanoideae</taxon>
        <taxon>Solaneae</taxon>
        <taxon>Solanum</taxon>
        <taxon>Solanum subgen. Lycopersicon</taxon>
    </lineage>
</organism>
<dbReference type="Pfam" id="PF08268">
    <property type="entry name" value="FBA_3"/>
    <property type="match status" value="1"/>
</dbReference>
<dbReference type="Gene3D" id="1.20.1280.50">
    <property type="match status" value="1"/>
</dbReference>
<evidence type="ECO:0000313" key="2">
    <source>
        <dbReference type="EnsemblPlants" id="Solyc05g010220.1.1.1"/>
    </source>
</evidence>
<evidence type="ECO:0000313" key="3">
    <source>
        <dbReference type="Proteomes" id="UP000004994"/>
    </source>
</evidence>
<dbReference type="Gramene" id="Solyc05g010220.1.1">
    <property type="protein sequence ID" value="Solyc05g010220.1.1.1"/>
    <property type="gene ID" value="Solyc05g010220.1"/>
</dbReference>
<dbReference type="PROSITE" id="PS50181">
    <property type="entry name" value="FBOX"/>
    <property type="match status" value="1"/>
</dbReference>
<dbReference type="NCBIfam" id="TIGR01640">
    <property type="entry name" value="F_box_assoc_1"/>
    <property type="match status" value="1"/>
</dbReference>
<sequence>MDVKSSSCKRSRNSHVPRMRIVDLPLMILIDILSRLSIKSIFQCKTVCKFWYNVLSYDPLFVKMYQTRSQIFPCIYLIDGVGNPSFLEIKPEYSSYAHHCNRPIQLTPKFHYPPGSVFLVGLCNGFTCFVNDSTNIDQKHSLYIGNPLLGEYFEVKLPKWEITDCGVTYGFCFSKASGKYKVLRLVVGKLTKVSGLEVYTLGIGEKWRNVGKIPCPACYKFGKVNINGALHWMDSEKNDIIYSFDIETEKIKSLPAPLGLVNPPWNLKLVELGNYLCLTDYYNTNIDIWRMKEYGISESWTKDIILVDSIPRSMVHFNFEPILMWKDGEILIQSGTKLALYDPKMKSFRLVYFHSEVITAVTYIPSFYSLKTVMGDKFQVSNVYPKTRIV</sequence>
<dbReference type="InterPro" id="IPR013187">
    <property type="entry name" value="F-box-assoc_dom_typ3"/>
</dbReference>
<reference evidence="2" key="2">
    <citation type="submission" date="2019-01" db="UniProtKB">
        <authorList>
            <consortium name="EnsemblPlants"/>
        </authorList>
    </citation>
    <scope>IDENTIFICATION</scope>
    <source>
        <strain evidence="2">cv. Heinz 1706</strain>
    </source>
</reference>
<dbReference type="EnsemblPlants" id="Solyc05g010220.1.1">
    <property type="protein sequence ID" value="Solyc05g010220.1.1.1"/>
    <property type="gene ID" value="Solyc05g010220.1"/>
</dbReference>
<name>A0A3Q7GBS5_SOLLC</name>
<evidence type="ECO:0000259" key="1">
    <source>
        <dbReference type="PROSITE" id="PS50181"/>
    </source>
</evidence>
<feature type="domain" description="F-box" evidence="1">
    <location>
        <begin position="18"/>
        <end position="64"/>
    </location>
</feature>
<protein>
    <recommendedName>
        <fullName evidence="1">F-box domain-containing protein</fullName>
    </recommendedName>
</protein>
<dbReference type="Proteomes" id="UP000004994">
    <property type="component" value="Chromosome 5"/>
</dbReference>
<accession>A0A3Q7GBS5</accession>
<dbReference type="InParanoid" id="A0A3Q7GBS5"/>
<dbReference type="InterPro" id="IPR050796">
    <property type="entry name" value="SCF_F-box_component"/>
</dbReference>
<dbReference type="InterPro" id="IPR001810">
    <property type="entry name" value="F-box_dom"/>
</dbReference>
<dbReference type="AlphaFoldDB" id="A0A3Q7GBS5"/>
<dbReference type="PANTHER" id="PTHR31672:SF13">
    <property type="entry name" value="F-BOX PROTEIN CPR30-LIKE"/>
    <property type="match status" value="1"/>
</dbReference>
<dbReference type="PaxDb" id="4081-Solyc05g010220.1.1"/>
<dbReference type="OMA" id="CNGFTCF"/>
<dbReference type="InterPro" id="IPR017451">
    <property type="entry name" value="F-box-assoc_interact_dom"/>
</dbReference>
<dbReference type="SMART" id="SM00256">
    <property type="entry name" value="FBOX"/>
    <property type="match status" value="1"/>
</dbReference>
<dbReference type="STRING" id="4081.A0A3Q7GBS5"/>
<dbReference type="SUPFAM" id="SSF81383">
    <property type="entry name" value="F-box domain"/>
    <property type="match status" value="1"/>
</dbReference>
<dbReference type="Pfam" id="PF12937">
    <property type="entry name" value="F-box-like"/>
    <property type="match status" value="1"/>
</dbReference>
<dbReference type="PANTHER" id="PTHR31672">
    <property type="entry name" value="BNACNNG10540D PROTEIN"/>
    <property type="match status" value="1"/>
</dbReference>
<dbReference type="InterPro" id="IPR036047">
    <property type="entry name" value="F-box-like_dom_sf"/>
</dbReference>
<keyword evidence="3" id="KW-1185">Reference proteome</keyword>
<reference evidence="2" key="1">
    <citation type="journal article" date="2012" name="Nature">
        <title>The tomato genome sequence provides insights into fleshy fruit evolution.</title>
        <authorList>
            <consortium name="Tomato Genome Consortium"/>
        </authorList>
    </citation>
    <scope>NUCLEOTIDE SEQUENCE [LARGE SCALE GENOMIC DNA]</scope>
    <source>
        <strain evidence="2">cv. Heinz 1706</strain>
    </source>
</reference>
<proteinExistence type="predicted"/>